<dbReference type="PANTHER" id="PTHR42928:SF5">
    <property type="entry name" value="BLR1237 PROTEIN"/>
    <property type="match status" value="1"/>
</dbReference>
<evidence type="ECO:0000256" key="1">
    <source>
        <dbReference type="ARBA" id="ARBA00006987"/>
    </source>
</evidence>
<dbReference type="PANTHER" id="PTHR42928">
    <property type="entry name" value="TRICARBOXYLATE-BINDING PROTEIN"/>
    <property type="match status" value="1"/>
</dbReference>
<comment type="caution">
    <text evidence="2">The sequence shown here is derived from an EMBL/GenBank/DDBJ whole genome shotgun (WGS) entry which is preliminary data.</text>
</comment>
<evidence type="ECO:0000313" key="3">
    <source>
        <dbReference type="Proteomes" id="UP000295096"/>
    </source>
</evidence>
<dbReference type="AlphaFoldDB" id="A0A4R5QJP4"/>
<dbReference type="Pfam" id="PF03401">
    <property type="entry name" value="TctC"/>
    <property type="match status" value="1"/>
</dbReference>
<dbReference type="Gene3D" id="3.40.190.150">
    <property type="entry name" value="Bordetella uptake gene, domain 1"/>
    <property type="match status" value="1"/>
</dbReference>
<proteinExistence type="inferred from homology"/>
<reference evidence="2 3" key="1">
    <citation type="journal article" date="2016" name="J. Microbiol.">
        <title>Dankookia rubra gen. nov., sp. nov., an alphaproteobacterium isolated from sediment of a shallow stream.</title>
        <authorList>
            <person name="Kim W.H."/>
            <person name="Kim D.H."/>
            <person name="Kang K."/>
            <person name="Ahn T.Y."/>
        </authorList>
    </citation>
    <scope>NUCLEOTIDE SEQUENCE [LARGE SCALE GENOMIC DNA]</scope>
    <source>
        <strain evidence="2 3">JCM30602</strain>
    </source>
</reference>
<dbReference type="InterPro" id="IPR005064">
    <property type="entry name" value="BUG"/>
</dbReference>
<dbReference type="Gene3D" id="3.40.190.10">
    <property type="entry name" value="Periplasmic binding protein-like II"/>
    <property type="match status" value="1"/>
</dbReference>
<accession>A0A4R5QJP4</accession>
<dbReference type="OrthoDB" id="7256168at2"/>
<sequence length="329" mass="33993">MAPKQAGERFMSITRRAALAAFVLPTVARGQEAFPNRPVRLIVPYSAGGIADTVARIVQPKVADALGQSLIIENKTGASGALGAAAAAQSAPDGYTLVLEGATTITSPLVNRSLPLDYEMLVPVTQLTAAPYVLGMRADFPAQDLRGFLAEAARRPGTVTFGTPGVAHVGHLMGELMQAMAGVKLEHIPYRGGADAARDLAAGRIDAVFISESSLRPVLESGKARPIGVTGTTRRPNLPGVPAIAEVLPGYDLSTWILVFAPAGTPEAVQQRLAAAFGAATTDPATRVRLEATGSDPASATPAEARALHARDKAVIGRLMRDAGLLAGG</sequence>
<evidence type="ECO:0000313" key="2">
    <source>
        <dbReference type="EMBL" id="TDH63396.1"/>
    </source>
</evidence>
<comment type="similarity">
    <text evidence="1">Belongs to the UPF0065 (bug) family.</text>
</comment>
<protein>
    <recommendedName>
        <fullName evidence="4">Tripartite tricarboxylate transporter substrate binding protein</fullName>
    </recommendedName>
</protein>
<keyword evidence="3" id="KW-1185">Reference proteome</keyword>
<dbReference type="Proteomes" id="UP000295096">
    <property type="component" value="Unassembled WGS sequence"/>
</dbReference>
<dbReference type="InterPro" id="IPR042100">
    <property type="entry name" value="Bug_dom1"/>
</dbReference>
<dbReference type="SUPFAM" id="SSF53850">
    <property type="entry name" value="Periplasmic binding protein-like II"/>
    <property type="match status" value="1"/>
</dbReference>
<gene>
    <name evidence="2" type="ORF">E2C06_06050</name>
</gene>
<dbReference type="EMBL" id="SMSJ01000005">
    <property type="protein sequence ID" value="TDH63396.1"/>
    <property type="molecule type" value="Genomic_DNA"/>
</dbReference>
<name>A0A4R5QJP4_9PROT</name>
<organism evidence="2 3">
    <name type="scientific">Dankookia rubra</name>
    <dbReference type="NCBI Taxonomy" id="1442381"/>
    <lineage>
        <taxon>Bacteria</taxon>
        <taxon>Pseudomonadati</taxon>
        <taxon>Pseudomonadota</taxon>
        <taxon>Alphaproteobacteria</taxon>
        <taxon>Acetobacterales</taxon>
        <taxon>Roseomonadaceae</taxon>
        <taxon>Dankookia</taxon>
    </lineage>
</organism>
<dbReference type="PIRSF" id="PIRSF017082">
    <property type="entry name" value="YflP"/>
    <property type="match status" value="1"/>
</dbReference>
<evidence type="ECO:0008006" key="4">
    <source>
        <dbReference type="Google" id="ProtNLM"/>
    </source>
</evidence>